<dbReference type="InterPro" id="IPR021109">
    <property type="entry name" value="Peptidase_aspartic_dom_sf"/>
</dbReference>
<proteinExistence type="predicted"/>
<protein>
    <recommendedName>
        <fullName evidence="2">Peptidase A2 domain-containing protein</fullName>
    </recommendedName>
</protein>
<accession>W6NGV6</accession>
<sequence length="378" mass="42279">MFILQLNRYEDTSTSLALMRLIRKKFSKATQLEVNMMEHRSSKTWTLPELLDGLNEVIEGYEKLDDYLPAKSASEFNIAPVSTPRSRSPTPEPHYDPRTCCFCYSPNHRSTRCYHYMPVASRRVIANRVVSPFDSVGNASVMDIPVLPAIVLNVPLATVTITICFVPVHADEVVDHPRQGDITIPIVHVPLREARHVATEEAPLTIRAIRGRRPVPVPIHPDDLMTQVHLRVIEDLIGGNVHNIIRFALDLHLMTVEALAVDHQTKTSTTVILLLDTGAQRSFISHDAVTRLNTKVSHITPLTTVAFGAVRTAEPSGMVNVDLVDNQARKIRLILRTKEHLTVPFRLSTSQQKIANSFNRTTSAWNPLPSAEPLLQTS</sequence>
<dbReference type="EMBL" id="CAVP010060966">
    <property type="protein sequence ID" value="CDL96621.1"/>
    <property type="molecule type" value="Genomic_DNA"/>
</dbReference>
<reference evidence="1" key="2">
    <citation type="submission" date="2013-05" db="EMBL/GenBank/DDBJ databases">
        <title>The genome and transcriptome of Haemonchus contortus: a key model parasite for drug and vaccine discovery.</title>
        <authorList>
            <person name="Laing R."/>
            <person name="Kikuchi T."/>
            <person name="Martinelli A."/>
            <person name="Tsai I.J."/>
            <person name="Beech R.N."/>
            <person name="Redman E."/>
            <person name="Holroyd N."/>
            <person name="Bartley D.J."/>
            <person name="Beasley H."/>
            <person name="Britton C."/>
            <person name="Curran D."/>
            <person name="Devaney E."/>
            <person name="Gilabert A."/>
            <person name="Jackson F."/>
            <person name="Hunt M."/>
            <person name="Johnston S."/>
            <person name="Kryukov I."/>
            <person name="Li K."/>
            <person name="Morrison A.A."/>
            <person name="Reid A.J."/>
            <person name="Sargison N."/>
            <person name="Saunders G."/>
            <person name="Wasmuth J.D."/>
            <person name="Wolstenholme A."/>
            <person name="Berriman M."/>
            <person name="Gilleard J.S."/>
            <person name="Cotton J.A."/>
        </authorList>
    </citation>
    <scope>NUCLEOTIDE SEQUENCE [LARGE SCALE GENOMIC DNA]</scope>
    <source>
        <strain evidence="1">ISE/inbred ISE</strain>
    </source>
</reference>
<evidence type="ECO:0008006" key="2">
    <source>
        <dbReference type="Google" id="ProtNLM"/>
    </source>
</evidence>
<name>W6NGV6_HAECO</name>
<dbReference type="AlphaFoldDB" id="W6NGV6"/>
<dbReference type="Gene3D" id="2.40.70.10">
    <property type="entry name" value="Acid Proteases"/>
    <property type="match status" value="1"/>
</dbReference>
<comment type="caution">
    <text evidence="1">The sequence shown here is derived from an EMBL/GenBank/DDBJ whole genome shotgun (WGS) entry which is preliminary data.</text>
</comment>
<organism evidence="1">
    <name type="scientific">Haemonchus contortus</name>
    <name type="common">Barber pole worm</name>
    <dbReference type="NCBI Taxonomy" id="6289"/>
    <lineage>
        <taxon>Eukaryota</taxon>
        <taxon>Metazoa</taxon>
        <taxon>Ecdysozoa</taxon>
        <taxon>Nematoda</taxon>
        <taxon>Chromadorea</taxon>
        <taxon>Rhabditida</taxon>
        <taxon>Rhabditina</taxon>
        <taxon>Rhabditomorpha</taxon>
        <taxon>Strongyloidea</taxon>
        <taxon>Trichostrongylidae</taxon>
        <taxon>Haemonchus</taxon>
    </lineage>
</organism>
<evidence type="ECO:0000313" key="1">
    <source>
        <dbReference type="EMBL" id="CDL96621.1"/>
    </source>
</evidence>
<reference evidence="1" key="1">
    <citation type="submission" date="2013-03" db="EMBL/GenBank/DDBJ databases">
        <authorList>
            <person name="Aslett M."/>
        </authorList>
    </citation>
    <scope>NUCLEOTIDE SEQUENCE [LARGE SCALE GENOMIC DNA]</scope>
    <source>
        <strain evidence="1">ISE/inbred ISE</strain>
    </source>
</reference>
<gene>
    <name evidence="1" type="ORF">HCOI_00708400</name>
</gene>